<evidence type="ECO:0000313" key="1">
    <source>
        <dbReference type="EMBL" id="CAH1803377.1"/>
    </source>
</evidence>
<evidence type="ECO:0000313" key="2">
    <source>
        <dbReference type="Proteomes" id="UP000749559"/>
    </source>
</evidence>
<proteinExistence type="predicted"/>
<dbReference type="AlphaFoldDB" id="A0A8S4QC09"/>
<keyword evidence="2" id="KW-1185">Reference proteome</keyword>
<comment type="caution">
    <text evidence="1">The sequence shown here is derived from an EMBL/GenBank/DDBJ whole genome shotgun (WGS) entry which is preliminary data.</text>
</comment>
<organism evidence="1 2">
    <name type="scientific">Owenia fusiformis</name>
    <name type="common">Polychaete worm</name>
    <dbReference type="NCBI Taxonomy" id="6347"/>
    <lineage>
        <taxon>Eukaryota</taxon>
        <taxon>Metazoa</taxon>
        <taxon>Spiralia</taxon>
        <taxon>Lophotrochozoa</taxon>
        <taxon>Annelida</taxon>
        <taxon>Polychaeta</taxon>
        <taxon>Sedentaria</taxon>
        <taxon>Canalipalpata</taxon>
        <taxon>Sabellida</taxon>
        <taxon>Oweniida</taxon>
        <taxon>Oweniidae</taxon>
        <taxon>Owenia</taxon>
    </lineage>
</organism>
<name>A0A8S4QC09_OWEFU</name>
<protein>
    <submittedName>
        <fullName evidence="1">Uncharacterized protein</fullName>
    </submittedName>
</protein>
<sequence length="99" mass="10902">TTKCGLGNTEPQNVDLGIPHYKMWTWGYHTTKCGLGDTAPLNVDLGIQLGSGQLNQNHTCVQIQLTNFSAHLPAQLFSTSYQLITAQSARQMTSDNFVY</sequence>
<dbReference type="EMBL" id="CAIIXF020000679">
    <property type="protein sequence ID" value="CAH1803377.1"/>
    <property type="molecule type" value="Genomic_DNA"/>
</dbReference>
<reference evidence="1" key="1">
    <citation type="submission" date="2022-03" db="EMBL/GenBank/DDBJ databases">
        <authorList>
            <person name="Martin C."/>
        </authorList>
    </citation>
    <scope>NUCLEOTIDE SEQUENCE</scope>
</reference>
<accession>A0A8S4QC09</accession>
<gene>
    <name evidence="1" type="ORF">OFUS_LOCUS26981</name>
</gene>
<dbReference type="Proteomes" id="UP000749559">
    <property type="component" value="Unassembled WGS sequence"/>
</dbReference>
<feature type="non-terminal residue" evidence="1">
    <location>
        <position position="1"/>
    </location>
</feature>